<proteinExistence type="predicted"/>
<feature type="region of interest" description="Disordered" evidence="1">
    <location>
        <begin position="65"/>
        <end position="146"/>
    </location>
</feature>
<dbReference type="Proteomes" id="UP001396898">
    <property type="component" value="Unassembled WGS sequence"/>
</dbReference>
<feature type="compositionally biased region" description="Gly residues" evidence="1">
    <location>
        <begin position="70"/>
        <end position="102"/>
    </location>
</feature>
<evidence type="ECO:0000313" key="3">
    <source>
        <dbReference type="Proteomes" id="UP001396898"/>
    </source>
</evidence>
<dbReference type="EMBL" id="JAQQWI010000007">
    <property type="protein sequence ID" value="KAK8027704.1"/>
    <property type="molecule type" value="Genomic_DNA"/>
</dbReference>
<protein>
    <submittedName>
        <fullName evidence="2">Uncharacterized protein</fullName>
    </submittedName>
</protein>
<reference evidence="2 3" key="1">
    <citation type="submission" date="2023-01" db="EMBL/GenBank/DDBJ databases">
        <title>Analysis of 21 Apiospora genomes using comparative genomics revels a genus with tremendous synthesis potential of carbohydrate active enzymes and secondary metabolites.</title>
        <authorList>
            <person name="Sorensen T."/>
        </authorList>
    </citation>
    <scope>NUCLEOTIDE SEQUENCE [LARGE SCALE GENOMIC DNA]</scope>
    <source>
        <strain evidence="2 3">CBS 20057</strain>
    </source>
</reference>
<evidence type="ECO:0000313" key="2">
    <source>
        <dbReference type="EMBL" id="KAK8027704.1"/>
    </source>
</evidence>
<name>A0ABR1S8Z8_9PEZI</name>
<feature type="compositionally biased region" description="Gly residues" evidence="1">
    <location>
        <begin position="110"/>
        <end position="123"/>
    </location>
</feature>
<comment type="caution">
    <text evidence="2">The sequence shown here is derived from an EMBL/GenBank/DDBJ whole genome shotgun (WGS) entry which is preliminary data.</text>
</comment>
<gene>
    <name evidence="2" type="ORF">PG991_004760</name>
</gene>
<organism evidence="2 3">
    <name type="scientific">Apiospora marii</name>
    <dbReference type="NCBI Taxonomy" id="335849"/>
    <lineage>
        <taxon>Eukaryota</taxon>
        <taxon>Fungi</taxon>
        <taxon>Dikarya</taxon>
        <taxon>Ascomycota</taxon>
        <taxon>Pezizomycotina</taxon>
        <taxon>Sordariomycetes</taxon>
        <taxon>Xylariomycetidae</taxon>
        <taxon>Amphisphaeriales</taxon>
        <taxon>Apiosporaceae</taxon>
        <taxon>Apiospora</taxon>
    </lineage>
</organism>
<keyword evidence="3" id="KW-1185">Reference proteome</keyword>
<evidence type="ECO:0000256" key="1">
    <source>
        <dbReference type="SAM" id="MobiDB-lite"/>
    </source>
</evidence>
<accession>A0ABR1S8Z8</accession>
<sequence length="238" mass="22940">MSFITFRDTECARPAANQPTYLALGTCLDIPAGAGSILVGTLPGCPNSGQPTLFLSSTAGCDFPTESSGSGSGSGSGGGSGSGDGSGGGGGGSYSGSGGTSGGRNSSSSTGGGTGEGGGGEGSGSSSESSHGGGEHTSSPWQPIPTFTQGSRAVIARAATAAEGFTGVNATGTCTKFDGQNIGSVQFACPEFARQPGPTATSTSGGAGLRRQSRSWSYGAMWCTLIVSWIVHGILGGV</sequence>